<dbReference type="PROSITE" id="PS51897">
    <property type="entry name" value="ANNEXIN_2"/>
    <property type="match status" value="4"/>
</dbReference>
<keyword evidence="3 6" id="KW-0106">Calcium</keyword>
<dbReference type="FunFam" id="1.10.220.10:FF:000001">
    <property type="entry name" value="Annexin"/>
    <property type="match status" value="1"/>
</dbReference>
<dbReference type="InterPro" id="IPR018252">
    <property type="entry name" value="Annexin_repeat_CS"/>
</dbReference>
<dbReference type="InterPro" id="IPR037104">
    <property type="entry name" value="Annexin_sf"/>
</dbReference>
<evidence type="ECO:0000256" key="4">
    <source>
        <dbReference type="ARBA" id="ARBA00023216"/>
    </source>
</evidence>
<dbReference type="AlphaFoldDB" id="A0AAN9TF64"/>
<evidence type="ECO:0000313" key="8">
    <source>
        <dbReference type="Proteomes" id="UP001367676"/>
    </source>
</evidence>
<dbReference type="EMBL" id="JBBCAQ010000023">
    <property type="protein sequence ID" value="KAK7588234.1"/>
    <property type="molecule type" value="Genomic_DNA"/>
</dbReference>
<keyword evidence="2 6" id="KW-0677">Repeat</keyword>
<dbReference type="PRINTS" id="PR00196">
    <property type="entry name" value="ANNEXIN"/>
</dbReference>
<dbReference type="GO" id="GO:0012506">
    <property type="term" value="C:vesicle membrane"/>
    <property type="evidence" value="ECO:0007669"/>
    <property type="project" value="TreeGrafter"/>
</dbReference>
<dbReference type="GO" id="GO:0001786">
    <property type="term" value="F:phosphatidylserine binding"/>
    <property type="evidence" value="ECO:0007669"/>
    <property type="project" value="TreeGrafter"/>
</dbReference>
<dbReference type="Gene3D" id="1.10.220.10">
    <property type="entry name" value="Annexin"/>
    <property type="match status" value="4"/>
</dbReference>
<sequence length="322" mass="35687">MSAGYYPTKCTPTVFDAPSFNPQADAEALRKSMKGFGTDENAIIEILANRGNGQRLEITNAYKTLFGKDLVKDLRGELSGNFEAVVVALLTPLPDFYAKELHDAVAGIGTDENAIIEILCTLSNYGIKTVAERYAKLYKTSLEKDLKSDTSGYFKRLCVSLTVGNRDENQSMDEAVIKTDAEALYKAGEGSWGTDESVFNAILVTRSYTHLRKVFSAYEKLVGHDIETAIKKEFSGDLQKALLAIVKCVKNKVGFFAERLHKSMKGLGTDDKTLIRIIVCRSEIDLGDIKVAFEHEYGKSLESWIKGDTSGDYKKMLLKLIE</sequence>
<dbReference type="GO" id="GO:0005886">
    <property type="term" value="C:plasma membrane"/>
    <property type="evidence" value="ECO:0007669"/>
    <property type="project" value="TreeGrafter"/>
</dbReference>
<keyword evidence="8" id="KW-1185">Reference proteome</keyword>
<dbReference type="InterPro" id="IPR018502">
    <property type="entry name" value="Annexin_repeat"/>
</dbReference>
<evidence type="ECO:0000256" key="5">
    <source>
        <dbReference type="ARBA" id="ARBA00023302"/>
    </source>
</evidence>
<accession>A0AAN9TF64</accession>
<dbReference type="GO" id="GO:0005634">
    <property type="term" value="C:nucleus"/>
    <property type="evidence" value="ECO:0007669"/>
    <property type="project" value="TreeGrafter"/>
</dbReference>
<name>A0AAN9TF64_9HEMI</name>
<evidence type="ECO:0000256" key="6">
    <source>
        <dbReference type="RuleBase" id="RU003540"/>
    </source>
</evidence>
<dbReference type="PANTHER" id="PTHR10502">
    <property type="entry name" value="ANNEXIN"/>
    <property type="match status" value="1"/>
</dbReference>
<organism evidence="7 8">
    <name type="scientific">Parthenolecanium corni</name>
    <dbReference type="NCBI Taxonomy" id="536013"/>
    <lineage>
        <taxon>Eukaryota</taxon>
        <taxon>Metazoa</taxon>
        <taxon>Ecdysozoa</taxon>
        <taxon>Arthropoda</taxon>
        <taxon>Hexapoda</taxon>
        <taxon>Insecta</taxon>
        <taxon>Pterygota</taxon>
        <taxon>Neoptera</taxon>
        <taxon>Paraneoptera</taxon>
        <taxon>Hemiptera</taxon>
        <taxon>Sternorrhyncha</taxon>
        <taxon>Coccoidea</taxon>
        <taxon>Coccidae</taxon>
        <taxon>Parthenolecanium</taxon>
    </lineage>
</organism>
<protein>
    <recommendedName>
        <fullName evidence="6">Annexin</fullName>
    </recommendedName>
</protein>
<dbReference type="InterPro" id="IPR001464">
    <property type="entry name" value="Annexin"/>
</dbReference>
<evidence type="ECO:0000256" key="1">
    <source>
        <dbReference type="ARBA" id="ARBA00007831"/>
    </source>
</evidence>
<comment type="similarity">
    <text evidence="1 6">Belongs to the annexin family.</text>
</comment>
<keyword evidence="5 6" id="KW-0111">Calcium/phospholipid-binding</keyword>
<evidence type="ECO:0000313" key="7">
    <source>
        <dbReference type="EMBL" id="KAK7588234.1"/>
    </source>
</evidence>
<gene>
    <name evidence="7" type="ORF">V9T40_005479</name>
</gene>
<evidence type="ECO:0000256" key="3">
    <source>
        <dbReference type="ARBA" id="ARBA00022837"/>
    </source>
</evidence>
<dbReference type="Pfam" id="PF00191">
    <property type="entry name" value="Annexin"/>
    <property type="match status" value="4"/>
</dbReference>
<dbReference type="FunFam" id="1.10.220.10:FF:000010">
    <property type="entry name" value="Annexin"/>
    <property type="match status" value="1"/>
</dbReference>
<dbReference type="FunFam" id="1.10.220.10:FF:000004">
    <property type="entry name" value="Annexin"/>
    <property type="match status" value="1"/>
</dbReference>
<reference evidence="7 8" key="1">
    <citation type="submission" date="2024-03" db="EMBL/GenBank/DDBJ databases">
        <title>Adaptation during the transition from Ophiocordyceps entomopathogen to insect associate is accompanied by gene loss and intensified selection.</title>
        <authorList>
            <person name="Ward C.M."/>
            <person name="Onetto C.A."/>
            <person name="Borneman A.R."/>
        </authorList>
    </citation>
    <scope>NUCLEOTIDE SEQUENCE [LARGE SCALE GENOMIC DNA]</scope>
    <source>
        <strain evidence="7">AWRI1</strain>
        <tissue evidence="7">Single Adult Female</tissue>
    </source>
</reference>
<dbReference type="SUPFAM" id="SSF47874">
    <property type="entry name" value="Annexin"/>
    <property type="match status" value="1"/>
</dbReference>
<dbReference type="FunFam" id="1.10.220.10:FF:000002">
    <property type="entry name" value="Annexin"/>
    <property type="match status" value="1"/>
</dbReference>
<dbReference type="GO" id="GO:0032509">
    <property type="term" value="P:endosome transport via multivesicular body sorting pathway"/>
    <property type="evidence" value="ECO:0007669"/>
    <property type="project" value="TreeGrafter"/>
</dbReference>
<dbReference type="PANTHER" id="PTHR10502:SF233">
    <property type="entry name" value="ANNEXIN B9"/>
    <property type="match status" value="1"/>
</dbReference>
<proteinExistence type="inferred from homology"/>
<dbReference type="GO" id="GO:0005737">
    <property type="term" value="C:cytoplasm"/>
    <property type="evidence" value="ECO:0007669"/>
    <property type="project" value="TreeGrafter"/>
</dbReference>
<dbReference type="Proteomes" id="UP001367676">
    <property type="component" value="Unassembled WGS sequence"/>
</dbReference>
<comment type="domain">
    <text evidence="6">A pair of annexin repeats may form one binding site for calcium and phospholipid.</text>
</comment>
<dbReference type="SMART" id="SM00335">
    <property type="entry name" value="ANX"/>
    <property type="match status" value="4"/>
</dbReference>
<comment type="caution">
    <text evidence="7">The sequence shown here is derived from an EMBL/GenBank/DDBJ whole genome shotgun (WGS) entry which is preliminary data.</text>
</comment>
<dbReference type="PROSITE" id="PS00223">
    <property type="entry name" value="ANNEXIN_1"/>
    <property type="match status" value="2"/>
</dbReference>
<keyword evidence="4 6" id="KW-0041">Annexin</keyword>
<dbReference type="GO" id="GO:0005544">
    <property type="term" value="F:calcium-dependent phospholipid binding"/>
    <property type="evidence" value="ECO:0007669"/>
    <property type="project" value="UniProtKB-KW"/>
</dbReference>
<dbReference type="GO" id="GO:0005509">
    <property type="term" value="F:calcium ion binding"/>
    <property type="evidence" value="ECO:0007669"/>
    <property type="project" value="InterPro"/>
</dbReference>
<evidence type="ECO:0000256" key="2">
    <source>
        <dbReference type="ARBA" id="ARBA00022737"/>
    </source>
</evidence>